<dbReference type="InterPro" id="IPR020802">
    <property type="entry name" value="TesA-like"/>
</dbReference>
<evidence type="ECO:0000259" key="3">
    <source>
        <dbReference type="SMART" id="SM00824"/>
    </source>
</evidence>
<dbReference type="Gene3D" id="3.40.50.1820">
    <property type="entry name" value="alpha/beta hydrolase"/>
    <property type="match status" value="1"/>
</dbReference>
<evidence type="ECO:0000313" key="5">
    <source>
        <dbReference type="Proteomes" id="UP000305921"/>
    </source>
</evidence>
<dbReference type="PANTHER" id="PTHR11487:SF0">
    <property type="entry name" value="S-ACYL FATTY ACID SYNTHASE THIOESTERASE, MEDIUM CHAIN"/>
    <property type="match status" value="1"/>
</dbReference>
<evidence type="ECO:0000256" key="2">
    <source>
        <dbReference type="ARBA" id="ARBA00022801"/>
    </source>
</evidence>
<gene>
    <name evidence="4" type="ORF">FEF34_03180</name>
</gene>
<keyword evidence="5" id="KW-1185">Reference proteome</keyword>
<dbReference type="GO" id="GO:0008610">
    <property type="term" value="P:lipid biosynthetic process"/>
    <property type="evidence" value="ECO:0007669"/>
    <property type="project" value="TreeGrafter"/>
</dbReference>
<dbReference type="SMART" id="SM00824">
    <property type="entry name" value="PKS_TE"/>
    <property type="match status" value="1"/>
</dbReference>
<dbReference type="InterPro" id="IPR029058">
    <property type="entry name" value="AB_hydrolase_fold"/>
</dbReference>
<evidence type="ECO:0000313" key="4">
    <source>
        <dbReference type="EMBL" id="TLQ47985.1"/>
    </source>
</evidence>
<dbReference type="EMBL" id="VAWE01000001">
    <property type="protein sequence ID" value="TLQ47985.1"/>
    <property type="molecule type" value="Genomic_DNA"/>
</dbReference>
<comment type="caution">
    <text evidence="4">The sequence shown here is derived from an EMBL/GenBank/DDBJ whole genome shotgun (WGS) entry which is preliminary data.</text>
</comment>
<dbReference type="PANTHER" id="PTHR11487">
    <property type="entry name" value="THIOESTERASE"/>
    <property type="match status" value="1"/>
</dbReference>
<name>A0A5R9EFS2_9ACTN</name>
<dbReference type="Pfam" id="PF00975">
    <property type="entry name" value="Thioesterase"/>
    <property type="match status" value="1"/>
</dbReference>
<sequence>MVGVSQERNLWLRRFHTVERGDGPAGEPAFELICFPHAGGSAAYWRGLAAELAPAVDVLAVQYPGRLDRLHEAPVEDLHRLADLVVAELGPQGERPRALLGHSMGASLAYEVAVRLARVPGREPLLLVLSCRRAPDAARRRPRDWPRDDAELIARVRTLGGTESALLDDPELLGVILPALRGDYRALASYEPTPGRTLSCPVVALTGDRDAEVPVEDLRAWRECTSGDFRTRVFEGGHFFLNDHVGEVAALIRGMLPASAG</sequence>
<feature type="domain" description="Thioesterase TesA-like" evidence="3">
    <location>
        <begin position="33"/>
        <end position="256"/>
    </location>
</feature>
<dbReference type="GO" id="GO:0016787">
    <property type="term" value="F:hydrolase activity"/>
    <property type="evidence" value="ECO:0007669"/>
    <property type="project" value="UniProtKB-KW"/>
</dbReference>
<organism evidence="4 5">
    <name type="scientific">Streptomyces marianii</name>
    <dbReference type="NCBI Taxonomy" id="1817406"/>
    <lineage>
        <taxon>Bacteria</taxon>
        <taxon>Bacillati</taxon>
        <taxon>Actinomycetota</taxon>
        <taxon>Actinomycetes</taxon>
        <taxon>Kitasatosporales</taxon>
        <taxon>Streptomycetaceae</taxon>
        <taxon>Streptomyces</taxon>
    </lineage>
</organism>
<dbReference type="InterPro" id="IPR001031">
    <property type="entry name" value="Thioesterase"/>
</dbReference>
<dbReference type="AlphaFoldDB" id="A0A5R9EFS2"/>
<protein>
    <submittedName>
        <fullName evidence="4">Thioesterase</fullName>
    </submittedName>
</protein>
<reference evidence="4 5" key="1">
    <citation type="submission" date="2019-05" db="EMBL/GenBank/DDBJ databases">
        <title>Streptomyces marianii sp. nov., a novel marine actinomycete from southern coast of India.</title>
        <authorList>
            <person name="Iniyan A.M."/>
            <person name="Wink J."/>
            <person name="Ramprasad E."/>
            <person name="Ramana C.V."/>
            <person name="Bunk B."/>
            <person name="Sproer C."/>
            <person name="Joseph F.-J.R.S."/>
            <person name="Vincent S.G.P."/>
        </authorList>
    </citation>
    <scope>NUCLEOTIDE SEQUENCE [LARGE SCALE GENOMIC DNA]</scope>
    <source>
        <strain evidence="4 5">ICN19</strain>
    </source>
</reference>
<keyword evidence="2" id="KW-0378">Hydrolase</keyword>
<proteinExistence type="inferred from homology"/>
<dbReference type="Proteomes" id="UP000305921">
    <property type="component" value="Unassembled WGS sequence"/>
</dbReference>
<dbReference type="InterPro" id="IPR012223">
    <property type="entry name" value="TEII"/>
</dbReference>
<dbReference type="SUPFAM" id="SSF53474">
    <property type="entry name" value="alpha/beta-Hydrolases"/>
    <property type="match status" value="1"/>
</dbReference>
<dbReference type="OrthoDB" id="8480037at2"/>
<comment type="similarity">
    <text evidence="1">Belongs to the thioesterase family.</text>
</comment>
<evidence type="ECO:0000256" key="1">
    <source>
        <dbReference type="ARBA" id="ARBA00007169"/>
    </source>
</evidence>
<accession>A0A5R9EFS2</accession>